<feature type="domain" description="VOC" evidence="4">
    <location>
        <begin position="1"/>
        <end position="115"/>
    </location>
</feature>
<dbReference type="Pfam" id="PF00903">
    <property type="entry name" value="Glyoxalase"/>
    <property type="match status" value="1"/>
</dbReference>
<evidence type="ECO:0000256" key="2">
    <source>
        <dbReference type="ARBA" id="ARBA00021572"/>
    </source>
</evidence>
<organism evidence="5 6">
    <name type="scientific">Epilithonimonas zeae</name>
    <dbReference type="NCBI Taxonomy" id="1416779"/>
    <lineage>
        <taxon>Bacteria</taxon>
        <taxon>Pseudomonadati</taxon>
        <taxon>Bacteroidota</taxon>
        <taxon>Flavobacteriia</taxon>
        <taxon>Flavobacteriales</taxon>
        <taxon>Weeksellaceae</taxon>
        <taxon>Chryseobacterium group</taxon>
        <taxon>Epilithonimonas</taxon>
    </lineage>
</organism>
<keyword evidence="6" id="KW-1185">Reference proteome</keyword>
<dbReference type="PROSITE" id="PS51819">
    <property type="entry name" value="VOC"/>
    <property type="match status" value="1"/>
</dbReference>
<evidence type="ECO:0000313" key="5">
    <source>
        <dbReference type="EMBL" id="SIN95801.1"/>
    </source>
</evidence>
<evidence type="ECO:0000313" key="6">
    <source>
        <dbReference type="Proteomes" id="UP000185207"/>
    </source>
</evidence>
<gene>
    <name evidence="5" type="ORF">SAMN05444409_1326</name>
</gene>
<reference evidence="6" key="1">
    <citation type="submission" date="2016-11" db="EMBL/GenBank/DDBJ databases">
        <authorList>
            <person name="Varghese N."/>
            <person name="Submissions S."/>
        </authorList>
    </citation>
    <scope>NUCLEOTIDE SEQUENCE [LARGE SCALE GENOMIC DNA]</scope>
    <source>
        <strain evidence="6">DSM 27623</strain>
    </source>
</reference>
<dbReference type="STRING" id="1416779.SAMN05444409_1326"/>
<evidence type="ECO:0000259" key="4">
    <source>
        <dbReference type="PROSITE" id="PS51819"/>
    </source>
</evidence>
<sequence length="117" mass="13768">MISQIIPKLPFINKEKTLQYYQNLGFEFPADYDQYLIAVYNNSELHFFEFESLIPEKSDFMLYLKISNNIDKFYQQIQDKGIAIHPNGSLETKPWGMREFSLIDPNGTLLTFGEKMN</sequence>
<dbReference type="Gene3D" id="3.10.180.10">
    <property type="entry name" value="2,3-Dihydroxybiphenyl 1,2-Dioxygenase, domain 1"/>
    <property type="match status" value="1"/>
</dbReference>
<dbReference type="Proteomes" id="UP000185207">
    <property type="component" value="Unassembled WGS sequence"/>
</dbReference>
<protein>
    <recommendedName>
        <fullName evidence="2">Bleomycin resistance protein</fullName>
    </recommendedName>
</protein>
<dbReference type="RefSeq" id="WP_074234026.1">
    <property type="nucleotide sequence ID" value="NZ_FSRK01000001.1"/>
</dbReference>
<proteinExistence type="inferred from homology"/>
<dbReference type="InterPro" id="IPR000335">
    <property type="entry name" value="Bleomycin-R"/>
</dbReference>
<dbReference type="InterPro" id="IPR004360">
    <property type="entry name" value="Glyas_Fos-R_dOase_dom"/>
</dbReference>
<dbReference type="AlphaFoldDB" id="A0A1N6FKM9"/>
<dbReference type="OrthoDB" id="66829at2"/>
<evidence type="ECO:0000256" key="1">
    <source>
        <dbReference type="ARBA" id="ARBA00011051"/>
    </source>
</evidence>
<accession>A0A1N6FKM9</accession>
<dbReference type="CDD" id="cd08349">
    <property type="entry name" value="BLMA_like"/>
    <property type="match status" value="1"/>
</dbReference>
<dbReference type="InterPro" id="IPR029068">
    <property type="entry name" value="Glyas_Bleomycin-R_OHBP_Dase"/>
</dbReference>
<keyword evidence="3" id="KW-0046">Antibiotic resistance</keyword>
<comment type="similarity">
    <text evidence="1">Belongs to the bleomycin resistance protein family.</text>
</comment>
<dbReference type="EMBL" id="FSRK01000001">
    <property type="protein sequence ID" value="SIN95801.1"/>
    <property type="molecule type" value="Genomic_DNA"/>
</dbReference>
<name>A0A1N6FKM9_9FLAO</name>
<dbReference type="GO" id="GO:0046677">
    <property type="term" value="P:response to antibiotic"/>
    <property type="evidence" value="ECO:0007669"/>
    <property type="project" value="UniProtKB-KW"/>
</dbReference>
<evidence type="ECO:0000256" key="3">
    <source>
        <dbReference type="ARBA" id="ARBA00023251"/>
    </source>
</evidence>
<dbReference type="InterPro" id="IPR037523">
    <property type="entry name" value="VOC_core"/>
</dbReference>
<dbReference type="SUPFAM" id="SSF54593">
    <property type="entry name" value="Glyoxalase/Bleomycin resistance protein/Dihydroxybiphenyl dioxygenase"/>
    <property type="match status" value="1"/>
</dbReference>